<dbReference type="EMBL" id="MW452314">
    <property type="protein sequence ID" value="QTW97843.1"/>
    <property type="molecule type" value="Genomic_RNA"/>
</dbReference>
<feature type="compositionally biased region" description="Polar residues" evidence="1">
    <location>
        <begin position="157"/>
        <end position="171"/>
    </location>
</feature>
<feature type="compositionally biased region" description="Low complexity" evidence="1">
    <location>
        <begin position="95"/>
        <end position="109"/>
    </location>
</feature>
<evidence type="ECO:0000313" key="2">
    <source>
        <dbReference type="EMBL" id="QTW97843.1"/>
    </source>
</evidence>
<reference evidence="2" key="1">
    <citation type="submission" date="2021-01" db="EMBL/GenBank/DDBJ databases">
        <authorList>
            <person name="Kang Y."/>
        </authorList>
    </citation>
    <scope>NUCLEOTIDE SEQUENCE</scope>
    <source>
        <strain evidence="2">YC895</strain>
    </source>
</reference>
<feature type="compositionally biased region" description="Low complexity" evidence="1">
    <location>
        <begin position="208"/>
        <end position="223"/>
    </location>
</feature>
<feature type="compositionally biased region" description="Low complexity" evidence="1">
    <location>
        <begin position="245"/>
        <end position="263"/>
    </location>
</feature>
<feature type="region of interest" description="Disordered" evidence="1">
    <location>
        <begin position="1"/>
        <end position="71"/>
    </location>
</feature>
<organism evidence="2">
    <name type="scientific">Riboviria sp</name>
    <dbReference type="NCBI Taxonomy" id="2585031"/>
    <lineage>
        <taxon>Viruses</taxon>
        <taxon>Riboviria</taxon>
    </lineage>
</organism>
<name>A0A8B0RKR2_9VIRU</name>
<sequence length="520" mass="55844">MSQPGSRGQSRGAGRQTPNSGHRGRDGPRRPTGDDRQPNQRARGQHPSGNARGPQWQTVGRRPRAANPEALMRRIHALEQINKDLLIQLGRINPGEGSSGSTSRGSTSGKATPEKPTPAPRKGPESRNPTPVHQASTATPRGENQASKTSKGRQRCRTLSNSHLPRVTTPNPFELLEEEFPHLSPGTLALAASVGSSGACTPIVKTKSGAPAGPSRRGRSPPSTQRASSLPALNAQHRAPRAGGQQPSRTSVTSSTPTQGTSSQRPGATAEPKVAPNQAGSDPAPQPRVRFRPGDFGWKGAAQHGVFHSPTVASPRYAGACLEASNKKGPLANDSNPVFILKPEVRTDVECGVGSTRANLARLLDLKEMSLDSLYQDSGLDPNSWKDLVSFTIDKAKALVVDEFMYYELVSRFPFTVRTADLARKMFNHLNILMKQFDTRMYTAKQLYRIKQATVRAALLPPAEELLTRKLIQQESKEMKKYNAFAEKGNAGSVFAPGAGIVAAATSLAQTRVGLSPDKK</sequence>
<protein>
    <submittedName>
        <fullName evidence="2">Uncharacterized protein</fullName>
    </submittedName>
</protein>
<feature type="region of interest" description="Disordered" evidence="1">
    <location>
        <begin position="90"/>
        <end position="173"/>
    </location>
</feature>
<accession>A0A8B0RKR2</accession>
<proteinExistence type="predicted"/>
<feature type="compositionally biased region" description="Polar residues" evidence="1">
    <location>
        <begin position="127"/>
        <end position="149"/>
    </location>
</feature>
<feature type="region of interest" description="Disordered" evidence="1">
    <location>
        <begin position="202"/>
        <end position="295"/>
    </location>
</feature>
<feature type="compositionally biased region" description="Basic and acidic residues" evidence="1">
    <location>
        <begin position="23"/>
        <end position="38"/>
    </location>
</feature>
<evidence type="ECO:0000256" key="1">
    <source>
        <dbReference type="SAM" id="MobiDB-lite"/>
    </source>
</evidence>
<feature type="compositionally biased region" description="Low complexity" evidence="1">
    <location>
        <begin position="1"/>
        <end position="16"/>
    </location>
</feature>